<dbReference type="Proteomes" id="UP000759131">
    <property type="component" value="Unassembled WGS sequence"/>
</dbReference>
<dbReference type="InterPro" id="IPR036291">
    <property type="entry name" value="NAD(P)-bd_dom_sf"/>
</dbReference>
<organism evidence="3">
    <name type="scientific">Medioppia subpectinata</name>
    <dbReference type="NCBI Taxonomy" id="1979941"/>
    <lineage>
        <taxon>Eukaryota</taxon>
        <taxon>Metazoa</taxon>
        <taxon>Ecdysozoa</taxon>
        <taxon>Arthropoda</taxon>
        <taxon>Chelicerata</taxon>
        <taxon>Arachnida</taxon>
        <taxon>Acari</taxon>
        <taxon>Acariformes</taxon>
        <taxon>Sarcoptiformes</taxon>
        <taxon>Oribatida</taxon>
        <taxon>Brachypylina</taxon>
        <taxon>Oppioidea</taxon>
        <taxon>Oppiidae</taxon>
        <taxon>Medioppia</taxon>
    </lineage>
</organism>
<gene>
    <name evidence="3" type="ORF">OSB1V03_LOCUS14882</name>
</gene>
<dbReference type="PRINTS" id="PR00081">
    <property type="entry name" value="GDHRDH"/>
</dbReference>
<dbReference type="AlphaFoldDB" id="A0A7R9L3K5"/>
<evidence type="ECO:0000256" key="2">
    <source>
        <dbReference type="RuleBase" id="RU000363"/>
    </source>
</evidence>
<accession>A0A7R9L3K5</accession>
<dbReference type="EMBL" id="OC869333">
    <property type="protein sequence ID" value="CAD7634486.1"/>
    <property type="molecule type" value="Genomic_DNA"/>
</dbReference>
<dbReference type="PRINTS" id="PR00080">
    <property type="entry name" value="SDRFAMILY"/>
</dbReference>
<reference evidence="3" key="1">
    <citation type="submission" date="2020-11" db="EMBL/GenBank/DDBJ databases">
        <authorList>
            <person name="Tran Van P."/>
        </authorList>
    </citation>
    <scope>NUCLEOTIDE SEQUENCE</scope>
</reference>
<dbReference type="SUPFAM" id="SSF51735">
    <property type="entry name" value="NAD(P)-binding Rossmann-fold domains"/>
    <property type="match status" value="1"/>
</dbReference>
<evidence type="ECO:0000313" key="4">
    <source>
        <dbReference type="Proteomes" id="UP000759131"/>
    </source>
</evidence>
<evidence type="ECO:0000256" key="1">
    <source>
        <dbReference type="ARBA" id="ARBA00023002"/>
    </source>
</evidence>
<dbReference type="OrthoDB" id="191139at2759"/>
<name>A0A7R9L3K5_9ACAR</name>
<sequence>MSYCKFTCEAISEMTRAATGRANRCTSSRRLDGQTVIITGANTGIGKETAYQLSLRGAKVIMSCRSIARGEEAMTDIKGRNSGANLTLFQLDLASLKSVREFAQQVSQNTDCVDILVNNAGVMNTPELSTADGFEMQFGTNHLGHFLLTMLLLPLLQNSPKARVVNVSSVGHLAGKIHLDNINLRNGAYSPFKSYAQSKLANVLFAREMAKRLGPSTTVNTYSLHPGAVHTELARHSGGGQLGDKIMGSMFLTPELGAQTSLHCILDAGLDGESGFYYSNCQRVDNMVPAAVDDKMSQALWELSVKLVNLEPHLDLPATKAS</sequence>
<dbReference type="EMBL" id="CAJPIZ010014758">
    <property type="protein sequence ID" value="CAG2114916.1"/>
    <property type="molecule type" value="Genomic_DNA"/>
</dbReference>
<dbReference type="GO" id="GO:0016491">
    <property type="term" value="F:oxidoreductase activity"/>
    <property type="evidence" value="ECO:0007669"/>
    <property type="project" value="UniProtKB-KW"/>
</dbReference>
<protein>
    <submittedName>
        <fullName evidence="3">Uncharacterized protein</fullName>
    </submittedName>
</protein>
<evidence type="ECO:0000313" key="3">
    <source>
        <dbReference type="EMBL" id="CAD7634486.1"/>
    </source>
</evidence>
<keyword evidence="1" id="KW-0560">Oxidoreductase</keyword>
<dbReference type="PANTHER" id="PTHR43157">
    <property type="entry name" value="PHOSPHATIDYLINOSITOL-GLYCAN BIOSYNTHESIS CLASS F PROTEIN-RELATED"/>
    <property type="match status" value="1"/>
</dbReference>
<dbReference type="Pfam" id="PF00106">
    <property type="entry name" value="adh_short"/>
    <property type="match status" value="1"/>
</dbReference>
<dbReference type="InterPro" id="IPR002347">
    <property type="entry name" value="SDR_fam"/>
</dbReference>
<dbReference type="Gene3D" id="3.40.50.720">
    <property type="entry name" value="NAD(P)-binding Rossmann-like Domain"/>
    <property type="match status" value="1"/>
</dbReference>
<proteinExistence type="inferred from homology"/>
<keyword evidence="4" id="KW-1185">Reference proteome</keyword>
<comment type="similarity">
    <text evidence="2">Belongs to the short-chain dehydrogenases/reductases (SDR) family.</text>
</comment>
<dbReference type="PANTHER" id="PTHR43157:SF31">
    <property type="entry name" value="PHOSPHATIDYLINOSITOL-GLYCAN BIOSYNTHESIS CLASS F PROTEIN"/>
    <property type="match status" value="1"/>
</dbReference>